<evidence type="ECO:0000256" key="1">
    <source>
        <dbReference type="SAM" id="MobiDB-lite"/>
    </source>
</evidence>
<dbReference type="KEGG" id="mth:MTH_76"/>
<dbReference type="PaxDb" id="187420-MTH_76"/>
<protein>
    <submittedName>
        <fullName evidence="2">Uncharacterized protein</fullName>
    </submittedName>
</protein>
<accession>O26180</accession>
<keyword evidence="3" id="KW-1185">Reference proteome</keyword>
<feature type="compositionally biased region" description="Polar residues" evidence="1">
    <location>
        <begin position="82"/>
        <end position="95"/>
    </location>
</feature>
<dbReference type="PIR" id="E69201">
    <property type="entry name" value="E69201"/>
</dbReference>
<name>O26180_METTH</name>
<sequence>MSFTGKYVFANLFSVEEGVQRRGKRCDRNTFCYNAPSRCTSPFSAISLRSVKPNNKPTSQYQNKEAQDISSLQIAASNLIPPSQNNLKMDQTPHYTNPKGDIRFPKKRLSKFSSRPPHILFSSMTK</sequence>
<dbReference type="EMBL" id="AE000666">
    <property type="protein sequence ID" value="AAB84582.1"/>
    <property type="molecule type" value="Genomic_DNA"/>
</dbReference>
<proteinExistence type="predicted"/>
<gene>
    <name evidence="2" type="ordered locus">MTH_76</name>
</gene>
<dbReference type="AlphaFoldDB" id="O26180"/>
<organism evidence="2 3">
    <name type="scientific">Methanothermobacter thermautotrophicus (strain ATCC 29096 / DSM 1053 / JCM 10044 / NBRC 100330 / Delta H)</name>
    <name type="common">Methanobacterium thermoautotrophicum</name>
    <dbReference type="NCBI Taxonomy" id="187420"/>
    <lineage>
        <taxon>Archaea</taxon>
        <taxon>Methanobacteriati</taxon>
        <taxon>Methanobacteriota</taxon>
        <taxon>Methanomada group</taxon>
        <taxon>Methanobacteria</taxon>
        <taxon>Methanobacteriales</taxon>
        <taxon>Methanobacteriaceae</taxon>
        <taxon>Methanothermobacter</taxon>
    </lineage>
</organism>
<dbReference type="STRING" id="187420.MTH_76"/>
<dbReference type="InParanoid" id="O26180"/>
<dbReference type="Proteomes" id="UP000005223">
    <property type="component" value="Chromosome"/>
</dbReference>
<dbReference type="HOGENOM" id="CLU_1976570_0_0_2"/>
<feature type="region of interest" description="Disordered" evidence="1">
    <location>
        <begin position="82"/>
        <end position="104"/>
    </location>
</feature>
<evidence type="ECO:0000313" key="2">
    <source>
        <dbReference type="EMBL" id="AAB84582.1"/>
    </source>
</evidence>
<evidence type="ECO:0000313" key="3">
    <source>
        <dbReference type="Proteomes" id="UP000005223"/>
    </source>
</evidence>
<dbReference type="EnsemblBacteria" id="AAB84582">
    <property type="protein sequence ID" value="AAB84582"/>
    <property type="gene ID" value="MTH_76"/>
</dbReference>
<reference evidence="2 3" key="1">
    <citation type="journal article" date="1997" name="J. Bacteriol.">
        <title>Complete genome sequence of Methanobacterium thermoautotrophicum deltaH: functional analysis and comparative genomics.</title>
        <authorList>
            <person name="Smith D.R."/>
            <person name="Doucette-Stamm L.A."/>
            <person name="Deloughery C."/>
            <person name="Lee H.-M."/>
            <person name="Dubois J."/>
            <person name="Aldredge T."/>
            <person name="Bashirzadeh R."/>
            <person name="Blakely D."/>
            <person name="Cook R."/>
            <person name="Gilbert K."/>
            <person name="Harrison D."/>
            <person name="Hoang L."/>
            <person name="Keagle P."/>
            <person name="Lumm W."/>
            <person name="Pothier B."/>
            <person name="Qiu D."/>
            <person name="Spadafora R."/>
            <person name="Vicare R."/>
            <person name="Wang Y."/>
            <person name="Wierzbowski J."/>
            <person name="Gibson R."/>
            <person name="Jiwani N."/>
            <person name="Caruso A."/>
            <person name="Bush D."/>
            <person name="Safer H."/>
            <person name="Patwell D."/>
            <person name="Prabhakar S."/>
            <person name="McDougall S."/>
            <person name="Shimer G."/>
            <person name="Goyal A."/>
            <person name="Pietrovski S."/>
            <person name="Church G.M."/>
            <person name="Daniels C.J."/>
            <person name="Mao J.-i."/>
            <person name="Rice P."/>
            <person name="Nolling J."/>
            <person name="Reeve J.N."/>
        </authorList>
    </citation>
    <scope>NUCLEOTIDE SEQUENCE [LARGE SCALE GENOMIC DNA]</scope>
    <source>
        <strain evidence="3">ATCC 29096 / DSM 1053 / JCM 10044 / NBRC 100330 / Delta H</strain>
    </source>
</reference>